<accession>A0AC61N5Q9</accession>
<protein>
    <submittedName>
        <fullName evidence="1">GNAT family N-acetyltransferase</fullName>
    </submittedName>
</protein>
<organism evidence="1 2">
    <name type="scientific">Aristaeella hokkaidonensis</name>
    <dbReference type="NCBI Taxonomy" id="3046382"/>
    <lineage>
        <taxon>Bacteria</taxon>
        <taxon>Bacillati</taxon>
        <taxon>Bacillota</taxon>
        <taxon>Clostridia</taxon>
        <taxon>Eubacteriales</taxon>
        <taxon>Aristaeellaceae</taxon>
        <taxon>Aristaeella</taxon>
    </lineage>
</organism>
<reference evidence="1" key="1">
    <citation type="submission" date="2021-01" db="EMBL/GenBank/DDBJ databases">
        <title>Complete genome sequence of Clostridiales bacterium R-7.</title>
        <authorList>
            <person name="Mahoney-Kurpe S.C."/>
            <person name="Palevich N."/>
            <person name="Koike S."/>
            <person name="Moon C.D."/>
            <person name="Attwood G.T."/>
        </authorList>
    </citation>
    <scope>NUCLEOTIDE SEQUENCE</scope>
    <source>
        <strain evidence="1">R-7</strain>
    </source>
</reference>
<gene>
    <name evidence="1" type="ORF">JYE49_10645</name>
</gene>
<keyword evidence="2" id="KW-1185">Reference proteome</keyword>
<dbReference type="EMBL" id="CP068393">
    <property type="protein sequence ID" value="QUC66318.1"/>
    <property type="molecule type" value="Genomic_DNA"/>
</dbReference>
<proteinExistence type="predicted"/>
<evidence type="ECO:0000313" key="2">
    <source>
        <dbReference type="Proteomes" id="UP000682782"/>
    </source>
</evidence>
<evidence type="ECO:0000313" key="1">
    <source>
        <dbReference type="EMBL" id="QUC66318.1"/>
    </source>
</evidence>
<sequence>MQKKQNVKITLAPLTGEDREQFILDNQRAFKYGAMEEFGLRDDHYEEDGEIISRQTIENCIDNGTAYRIRENGRNIGGVVLKIDEKTRHNHLDLLFVSPDAHSKGVGYAAWQEVERLYPETRVWETCTPYFETRNIHFYVNKCGFHIVEFFNCRHPDPHDPETGEEETYEEGGGMFRFEKQMPGR</sequence>
<dbReference type="Proteomes" id="UP000682782">
    <property type="component" value="Chromosome"/>
</dbReference>
<name>A0AC61N5Q9_9FIRM</name>